<comment type="subcellular location">
    <subcellularLocation>
        <location evidence="1">Cell membrane</location>
        <topology evidence="1">Multi-pass membrane protein</topology>
    </subcellularLocation>
</comment>
<gene>
    <name evidence="9" type="ORF">F0185_26955</name>
</gene>
<keyword evidence="6 8" id="KW-1133">Transmembrane helix</keyword>
<protein>
    <submittedName>
        <fullName evidence="9">Branched-chain amino acid ABC transporter permease</fullName>
    </submittedName>
</protein>
<evidence type="ECO:0000256" key="6">
    <source>
        <dbReference type="ARBA" id="ARBA00022989"/>
    </source>
</evidence>
<proteinExistence type="inferred from homology"/>
<sequence>MNDVTPPPAALRPPDEDQAIWREAFKTGLPTLFGIGAWGLVVGIAMVKSGLTVPQALGMTLIVFGGSAQLASLPLIVADAPIWVVFATALVVNLRFVIFSALLAPHFAHLPWQKRFLLGYTAGDLTVALFLQRFPSEEPALGKVSYLKGLLYPNWVSWQVGSIAGVFLGSAVPTEWGLGFAGTLAILCIMIPLTVNRAALCGVLVAGATAVLAYELPYKLGLLAAVLLGMLAAMTVQALNEKREKREKRLAARGEPRV</sequence>
<dbReference type="InterPro" id="IPR011606">
    <property type="entry name" value="Brnchd-chn_aa_trnsp_permease"/>
</dbReference>
<organism evidence="9 10">
    <name type="scientific">Massilia rubra</name>
    <dbReference type="NCBI Taxonomy" id="2607910"/>
    <lineage>
        <taxon>Bacteria</taxon>
        <taxon>Pseudomonadati</taxon>
        <taxon>Pseudomonadota</taxon>
        <taxon>Betaproteobacteria</taxon>
        <taxon>Burkholderiales</taxon>
        <taxon>Oxalobacteraceae</taxon>
        <taxon>Telluria group</taxon>
        <taxon>Massilia</taxon>
    </lineage>
</organism>
<evidence type="ECO:0000256" key="7">
    <source>
        <dbReference type="ARBA" id="ARBA00023136"/>
    </source>
</evidence>
<dbReference type="EMBL" id="VUYU01000026">
    <property type="protein sequence ID" value="NHZ37209.1"/>
    <property type="molecule type" value="Genomic_DNA"/>
</dbReference>
<name>A0ABX0LTA2_9BURK</name>
<keyword evidence="3" id="KW-0813">Transport</keyword>
<evidence type="ECO:0000313" key="10">
    <source>
        <dbReference type="Proteomes" id="UP000785613"/>
    </source>
</evidence>
<keyword evidence="5 8" id="KW-0812">Transmembrane</keyword>
<dbReference type="Proteomes" id="UP000785613">
    <property type="component" value="Unassembled WGS sequence"/>
</dbReference>
<feature type="transmembrane region" description="Helical" evidence="8">
    <location>
        <begin position="184"/>
        <end position="214"/>
    </location>
</feature>
<evidence type="ECO:0000313" key="9">
    <source>
        <dbReference type="EMBL" id="NHZ37209.1"/>
    </source>
</evidence>
<comment type="caution">
    <text evidence="9">The sequence shown here is derived from an EMBL/GenBank/DDBJ whole genome shotgun (WGS) entry which is preliminary data.</text>
</comment>
<keyword evidence="7 8" id="KW-0472">Membrane</keyword>
<evidence type="ECO:0000256" key="2">
    <source>
        <dbReference type="ARBA" id="ARBA00010735"/>
    </source>
</evidence>
<dbReference type="PANTHER" id="PTHR34979">
    <property type="entry name" value="INNER MEMBRANE PROTEIN YGAZ"/>
    <property type="match status" value="1"/>
</dbReference>
<evidence type="ECO:0000256" key="3">
    <source>
        <dbReference type="ARBA" id="ARBA00022448"/>
    </source>
</evidence>
<dbReference type="Pfam" id="PF03591">
    <property type="entry name" value="AzlC"/>
    <property type="match status" value="1"/>
</dbReference>
<feature type="transmembrane region" description="Helical" evidence="8">
    <location>
        <begin position="56"/>
        <end position="76"/>
    </location>
</feature>
<feature type="transmembrane region" description="Helical" evidence="8">
    <location>
        <begin position="220"/>
        <end position="239"/>
    </location>
</feature>
<reference evidence="9 10" key="1">
    <citation type="submission" date="2019-09" db="EMBL/GenBank/DDBJ databases">
        <title>Taxonomy of Antarctic Massilia spp.: description of Massilia rubra sp. nov., Massilia aquatica sp. nov., Massilia mucilaginosa sp. nov., Massilia frigida sp. nov. isolated from streams, lakes and regoliths.</title>
        <authorList>
            <person name="Holochova P."/>
            <person name="Sedlacek I."/>
            <person name="Kralova S."/>
            <person name="Maslanova I."/>
            <person name="Busse H.-J."/>
            <person name="Stankova E."/>
            <person name="Vrbovska V."/>
            <person name="Kovarovic V."/>
            <person name="Bartak M."/>
            <person name="Svec P."/>
            <person name="Pantucek R."/>
        </authorList>
    </citation>
    <scope>NUCLEOTIDE SEQUENCE [LARGE SCALE GENOMIC DNA]</scope>
    <source>
        <strain evidence="9 10">CCM 8692</strain>
    </source>
</reference>
<evidence type="ECO:0000256" key="4">
    <source>
        <dbReference type="ARBA" id="ARBA00022475"/>
    </source>
</evidence>
<evidence type="ECO:0000256" key="5">
    <source>
        <dbReference type="ARBA" id="ARBA00022692"/>
    </source>
</evidence>
<accession>A0ABX0LTA2</accession>
<keyword evidence="4" id="KW-1003">Cell membrane</keyword>
<keyword evidence="10" id="KW-1185">Reference proteome</keyword>
<evidence type="ECO:0000256" key="8">
    <source>
        <dbReference type="SAM" id="Phobius"/>
    </source>
</evidence>
<dbReference type="RefSeq" id="WP_167229984.1">
    <property type="nucleotide sequence ID" value="NZ_VUYU01000026.1"/>
</dbReference>
<comment type="similarity">
    <text evidence="2">Belongs to the AzlC family.</text>
</comment>
<dbReference type="PANTHER" id="PTHR34979:SF1">
    <property type="entry name" value="INNER MEMBRANE PROTEIN YGAZ"/>
    <property type="match status" value="1"/>
</dbReference>
<feature type="transmembrane region" description="Helical" evidence="8">
    <location>
        <begin position="155"/>
        <end position="172"/>
    </location>
</feature>
<feature type="transmembrane region" description="Helical" evidence="8">
    <location>
        <begin position="116"/>
        <end position="135"/>
    </location>
</feature>
<evidence type="ECO:0000256" key="1">
    <source>
        <dbReference type="ARBA" id="ARBA00004651"/>
    </source>
</evidence>
<feature type="transmembrane region" description="Helical" evidence="8">
    <location>
        <begin position="82"/>
        <end position="104"/>
    </location>
</feature>
<feature type="transmembrane region" description="Helical" evidence="8">
    <location>
        <begin position="29"/>
        <end position="47"/>
    </location>
</feature>